<reference evidence="4" key="1">
    <citation type="submission" date="2017-02" db="UniProtKB">
        <authorList>
            <consortium name="WormBaseParasite"/>
        </authorList>
    </citation>
    <scope>IDENTIFICATION</scope>
</reference>
<keyword evidence="1" id="KW-0175">Coiled coil</keyword>
<dbReference type="OMA" id="QCHLIDA"/>
<dbReference type="AlphaFoldDB" id="A0A0N4X524"/>
<accession>A0A0N4X524</accession>
<dbReference type="Proteomes" id="UP000268014">
    <property type="component" value="Unassembled WGS sequence"/>
</dbReference>
<protein>
    <submittedName>
        <fullName evidence="4">GOLGA2L5 domain-containing protein</fullName>
    </submittedName>
</protein>
<organism evidence="4">
    <name type="scientific">Haemonchus placei</name>
    <name type="common">Barber's pole worm</name>
    <dbReference type="NCBI Taxonomy" id="6290"/>
    <lineage>
        <taxon>Eukaryota</taxon>
        <taxon>Metazoa</taxon>
        <taxon>Ecdysozoa</taxon>
        <taxon>Nematoda</taxon>
        <taxon>Chromadorea</taxon>
        <taxon>Rhabditida</taxon>
        <taxon>Rhabditina</taxon>
        <taxon>Rhabditomorpha</taxon>
        <taxon>Strongyloidea</taxon>
        <taxon>Trichostrongylidae</taxon>
        <taxon>Haemonchus</taxon>
    </lineage>
</organism>
<feature type="coiled-coil region" evidence="1">
    <location>
        <begin position="10"/>
        <end position="151"/>
    </location>
</feature>
<evidence type="ECO:0000313" key="4">
    <source>
        <dbReference type="WBParaSite" id="HPLM_0001946601-mRNA-1"/>
    </source>
</evidence>
<gene>
    <name evidence="2" type="ORF">HPLM_LOCUS19458</name>
</gene>
<evidence type="ECO:0000256" key="1">
    <source>
        <dbReference type="SAM" id="Coils"/>
    </source>
</evidence>
<evidence type="ECO:0000313" key="2">
    <source>
        <dbReference type="EMBL" id="VDO77340.1"/>
    </source>
</evidence>
<proteinExistence type="predicted"/>
<reference evidence="2 3" key="2">
    <citation type="submission" date="2018-11" db="EMBL/GenBank/DDBJ databases">
        <authorList>
            <consortium name="Pathogen Informatics"/>
        </authorList>
    </citation>
    <scope>NUCLEOTIDE SEQUENCE [LARGE SCALE GENOMIC DNA]</scope>
    <source>
        <strain evidence="2 3">MHpl1</strain>
    </source>
</reference>
<evidence type="ECO:0000313" key="3">
    <source>
        <dbReference type="Proteomes" id="UP000268014"/>
    </source>
</evidence>
<sequence>MEAANGLPSAEELMELVNKQDSVIECLQEKLDISNEQVRLFREAEEKRRHSENESSEIVVAAEQRISSAMAAVQSLKTQNEKLENELEKLSKITEQEKPVPSVIQLRNRVKELEFNLVREQRAAANLQNEVAFQKRRVDQLQSELDACHKKSASVAYSLSSKLDESVKELIELKIKYQSGLNERDQIASELGGKVEASRRPPEEEGEQVQQLLKDQCHLIDALREESKLLLCQLESERKKYRYGTYQ</sequence>
<dbReference type="WBParaSite" id="HPLM_0001946601-mRNA-1">
    <property type="protein sequence ID" value="HPLM_0001946601-mRNA-1"/>
    <property type="gene ID" value="HPLM_0001946601"/>
</dbReference>
<keyword evidence="3" id="KW-1185">Reference proteome</keyword>
<dbReference type="OrthoDB" id="5858693at2759"/>
<name>A0A0N4X524_HAEPC</name>
<dbReference type="EMBL" id="UZAF01021339">
    <property type="protein sequence ID" value="VDO77340.1"/>
    <property type="molecule type" value="Genomic_DNA"/>
</dbReference>